<evidence type="ECO:0000313" key="2">
    <source>
        <dbReference type="EMBL" id="MBZ3889808.1"/>
    </source>
</evidence>
<dbReference type="InterPro" id="IPR050774">
    <property type="entry name" value="KCMF1/Dystrophin"/>
</dbReference>
<dbReference type="PANTHER" id="PTHR12268:SF18">
    <property type="entry name" value="DYSTROTELIN"/>
    <property type="match status" value="1"/>
</dbReference>
<sequence length="522" mass="59025">MKSFVIIRKEGSVLHLIPTVDLIDSSLIEQVFLHGSFWEARESSLSVHQLLQALQELFQRTKEGKSGQVNPRASELILSLLQTMYDSTGTGFLKILPVAAALIALSGDSPLTKYRALFQLYAENNKGNYDSGARMTRKTLRNLLKDLQQIPTIVGESHTLCPVESAVRSCFKGVLSQGIKEEKFLSWIQSEPLILLWLPICHRLSATEMVTHPVRCSVCRTFPIVGLSCKVPAYVRPTGQPEAASRRVRQRVSQPQGADVDSPHHQTLVSIKNELWRIRESINALHRERRVLKQQFSQYKEKLQALHTSQQEKSSRFETKIHELTTQQESLWTRLQQMEQDLQAMSQPLLPVSSLQNMMSRVDHFSAGKSPKEDISQIKNVTENGPEWEPLPNPAIVDASQANAENALPRSESPETLLQSTRLQSYAQKIPKEILSSLPSRQEGLLQETPQIPPPEISRPALAPAERKEIINIKERNDQLEEEEIQELLSKLMDAFNLEKPSGKVFPINRESNGQRLKDLII</sequence>
<dbReference type="GO" id="GO:0099536">
    <property type="term" value="P:synaptic signaling"/>
    <property type="evidence" value="ECO:0007669"/>
    <property type="project" value="TreeGrafter"/>
</dbReference>
<name>A0AA41NGL7_SCICA</name>
<dbReference type="InterPro" id="IPR015154">
    <property type="entry name" value="EF-hand_dom_typ2"/>
</dbReference>
<dbReference type="Pfam" id="PF09069">
    <property type="entry name" value="EF-hand_3"/>
    <property type="match status" value="1"/>
</dbReference>
<dbReference type="InterPro" id="IPR011992">
    <property type="entry name" value="EF-hand-dom_pair"/>
</dbReference>
<protein>
    <submittedName>
        <fullName evidence="2">Dystrotelin</fullName>
    </submittedName>
</protein>
<reference evidence="2" key="1">
    <citation type="submission" date="2020-03" db="EMBL/GenBank/DDBJ databases">
        <title>Studies in the Genomics of Life Span.</title>
        <authorList>
            <person name="Glass D."/>
        </authorList>
    </citation>
    <scope>NUCLEOTIDE SEQUENCE</scope>
    <source>
        <strain evidence="2">SUZIE</strain>
        <tissue evidence="2">Muscle</tissue>
    </source>
</reference>
<gene>
    <name evidence="2" type="ORF">SUZIE_204810</name>
</gene>
<dbReference type="AlphaFoldDB" id="A0AA41NGL7"/>
<comment type="caution">
    <text evidence="2">The sequence shown here is derived from an EMBL/GenBank/DDBJ whole genome shotgun (WGS) entry which is preliminary data.</text>
</comment>
<proteinExistence type="predicted"/>
<dbReference type="GO" id="GO:0045202">
    <property type="term" value="C:synapse"/>
    <property type="evidence" value="ECO:0007669"/>
    <property type="project" value="GOC"/>
</dbReference>
<dbReference type="Proteomes" id="UP001166674">
    <property type="component" value="Unassembled WGS sequence"/>
</dbReference>
<dbReference type="Gene3D" id="1.10.238.10">
    <property type="entry name" value="EF-hand"/>
    <property type="match status" value="2"/>
</dbReference>
<keyword evidence="3" id="KW-1185">Reference proteome</keyword>
<feature type="domain" description="EF-hand" evidence="1">
    <location>
        <begin position="112"/>
        <end position="204"/>
    </location>
</feature>
<organism evidence="2 3">
    <name type="scientific">Sciurus carolinensis</name>
    <name type="common">Eastern gray squirrel</name>
    <dbReference type="NCBI Taxonomy" id="30640"/>
    <lineage>
        <taxon>Eukaryota</taxon>
        <taxon>Metazoa</taxon>
        <taxon>Chordata</taxon>
        <taxon>Craniata</taxon>
        <taxon>Vertebrata</taxon>
        <taxon>Euteleostomi</taxon>
        <taxon>Mammalia</taxon>
        <taxon>Eutheria</taxon>
        <taxon>Euarchontoglires</taxon>
        <taxon>Glires</taxon>
        <taxon>Rodentia</taxon>
        <taxon>Sciuromorpha</taxon>
        <taxon>Sciuridae</taxon>
        <taxon>Sciurinae</taxon>
        <taxon>Sciurini</taxon>
        <taxon>Sciurus</taxon>
    </lineage>
</organism>
<dbReference type="EMBL" id="JAATJV010434582">
    <property type="protein sequence ID" value="MBZ3889808.1"/>
    <property type="molecule type" value="Genomic_DNA"/>
</dbReference>
<dbReference type="SUPFAM" id="SSF47473">
    <property type="entry name" value="EF-hand"/>
    <property type="match status" value="2"/>
</dbReference>
<dbReference type="GO" id="GO:0005886">
    <property type="term" value="C:plasma membrane"/>
    <property type="evidence" value="ECO:0007669"/>
    <property type="project" value="TreeGrafter"/>
</dbReference>
<evidence type="ECO:0000313" key="3">
    <source>
        <dbReference type="Proteomes" id="UP001166674"/>
    </source>
</evidence>
<evidence type="ECO:0000259" key="1">
    <source>
        <dbReference type="Pfam" id="PF09069"/>
    </source>
</evidence>
<dbReference type="PANTHER" id="PTHR12268">
    <property type="entry name" value="E3 UBIQUITIN-PROTEIN LIGASE KCMF1"/>
    <property type="match status" value="1"/>
</dbReference>
<accession>A0AA41NGL7</accession>